<accession>A0A5K7XE78</accession>
<proteinExistence type="predicted"/>
<evidence type="ECO:0000313" key="1">
    <source>
        <dbReference type="EMBL" id="BBO34322.1"/>
    </source>
</evidence>
<gene>
    <name evidence="1" type="ORF">PLANPX_3934</name>
</gene>
<dbReference type="Proteomes" id="UP000326837">
    <property type="component" value="Chromosome"/>
</dbReference>
<dbReference type="EMBL" id="AP021861">
    <property type="protein sequence ID" value="BBO34322.1"/>
    <property type="molecule type" value="Genomic_DNA"/>
</dbReference>
<evidence type="ECO:0000313" key="2">
    <source>
        <dbReference type="Proteomes" id="UP000326837"/>
    </source>
</evidence>
<sequence>METAVWDDQSLLVDLDLEYVNFDDPSLPLHEASRALKLQRPVVHSLQTALNEYGITPLHLLSGRGHHLIWKVPLTSFAFKALSHLGHLPDCVRGKYQQELPPGGHSVPEESGRAFAGVGLVMEFLAHRALREATEACQIPIQLTAVEVGPIEHGREIISIDLSEYGDPLHTRAIRMPFSRYLKFEHAQASNASPLGASRFVIPLFEMDEEQGLQCMQDAAAVRDLATRASTAIPDAQRGMEQLIADYCGSKLARFHRYFYNCEHDAPDQWPQTYDVTPLGCLPKCVRRLLEEPNELLLKPAGLQHLVRTLTAEGWHPRHIAGLVRSKYERDYHLNPGWFVYDASLRADFYVRLFAGLMADGLDPLVDYNCKSTEEKGYCCWKGCGDILEDHRTRLVERCNHREGVFSTANLKHASTT</sequence>
<dbReference type="KEGG" id="lpav:PLANPX_3934"/>
<organism evidence="1 2">
    <name type="scientific">Lacipirellula parvula</name>
    <dbReference type="NCBI Taxonomy" id="2650471"/>
    <lineage>
        <taxon>Bacteria</taxon>
        <taxon>Pseudomonadati</taxon>
        <taxon>Planctomycetota</taxon>
        <taxon>Planctomycetia</taxon>
        <taxon>Pirellulales</taxon>
        <taxon>Lacipirellulaceae</taxon>
        <taxon>Lacipirellula</taxon>
    </lineage>
</organism>
<dbReference type="AlphaFoldDB" id="A0A5K7XE78"/>
<reference evidence="2" key="1">
    <citation type="submission" date="2019-10" db="EMBL/GenBank/DDBJ databases">
        <title>Lacipirellula parvula gen. nov., sp. nov., representing a lineage of planctomycetes widespread in freshwater anoxic habitats, and description of the family Lacipirellulaceae.</title>
        <authorList>
            <person name="Dedysh S.N."/>
            <person name="Kulichevskaya I.S."/>
            <person name="Beletsky A.V."/>
            <person name="Rakitin A.L."/>
            <person name="Mardanov A.V."/>
            <person name="Ivanova A.A."/>
            <person name="Saltykova V.X."/>
            <person name="Rijpstra W.I.C."/>
            <person name="Sinninghe Damste J.S."/>
            <person name="Ravin N.V."/>
        </authorList>
    </citation>
    <scope>NUCLEOTIDE SEQUENCE [LARGE SCALE GENOMIC DNA]</scope>
    <source>
        <strain evidence="2">PX69</strain>
    </source>
</reference>
<keyword evidence="2" id="KW-1185">Reference proteome</keyword>
<dbReference type="RefSeq" id="WP_152099923.1">
    <property type="nucleotide sequence ID" value="NZ_AP021861.1"/>
</dbReference>
<name>A0A5K7XE78_9BACT</name>
<protein>
    <submittedName>
        <fullName evidence="1">Uncharacterized protein</fullName>
    </submittedName>
</protein>